<gene>
    <name evidence="1" type="ORF">J2Z60_000158</name>
</gene>
<dbReference type="NCBIfam" id="TIGR01637">
    <property type="entry name" value="phage_arpU"/>
    <property type="match status" value="1"/>
</dbReference>
<dbReference type="InterPro" id="IPR006524">
    <property type="entry name" value="ArpU-like"/>
</dbReference>
<sequence length="154" mass="17976">MSLLFPELNRARTLQNVSDFFEYDLDRLVLMSGKNLTDLKSPQISKAPIHSTGSNSREDTMIRGLDAGAMVDAVKDTILHCSYDSRVILIELFINHKTWFEVENILFCNHKRLGFLRKKAMFEFADGFDYWQRRHNCEPIIDLHAYKRNFGDTK</sequence>
<evidence type="ECO:0000313" key="1">
    <source>
        <dbReference type="EMBL" id="MBP2056996.1"/>
    </source>
</evidence>
<keyword evidence="2" id="KW-1185">Reference proteome</keyword>
<dbReference type="Proteomes" id="UP001519292">
    <property type="component" value="Unassembled WGS sequence"/>
</dbReference>
<protein>
    <submittedName>
        <fullName evidence="1">ArpU family phage transcriptional regulator</fullName>
    </submittedName>
</protein>
<comment type="caution">
    <text evidence="1">The sequence shown here is derived from an EMBL/GenBank/DDBJ whole genome shotgun (WGS) entry which is preliminary data.</text>
</comment>
<name>A0ABS4MBG3_9LACO</name>
<organism evidence="1 2">
    <name type="scientific">Lactobacillus colini</name>
    <dbReference type="NCBI Taxonomy" id="1819254"/>
    <lineage>
        <taxon>Bacteria</taxon>
        <taxon>Bacillati</taxon>
        <taxon>Bacillota</taxon>
        <taxon>Bacilli</taxon>
        <taxon>Lactobacillales</taxon>
        <taxon>Lactobacillaceae</taxon>
        <taxon>Lactobacillus</taxon>
    </lineage>
</organism>
<dbReference type="RefSeq" id="WP_209685395.1">
    <property type="nucleotide sequence ID" value="NZ_JAGGLU010000001.1"/>
</dbReference>
<accession>A0ABS4MBG3</accession>
<evidence type="ECO:0000313" key="2">
    <source>
        <dbReference type="Proteomes" id="UP001519292"/>
    </source>
</evidence>
<dbReference type="EMBL" id="JAGGLU010000001">
    <property type="protein sequence ID" value="MBP2056996.1"/>
    <property type="molecule type" value="Genomic_DNA"/>
</dbReference>
<reference evidence="1 2" key="1">
    <citation type="submission" date="2021-03" db="EMBL/GenBank/DDBJ databases">
        <title>Genomic Encyclopedia of Type Strains, Phase IV (KMG-IV): sequencing the most valuable type-strain genomes for metagenomic binning, comparative biology and taxonomic classification.</title>
        <authorList>
            <person name="Goeker M."/>
        </authorList>
    </citation>
    <scope>NUCLEOTIDE SEQUENCE [LARGE SCALE GENOMIC DNA]</scope>
    <source>
        <strain evidence="1 2">DSM 101872</strain>
    </source>
</reference>
<proteinExistence type="predicted"/>